<evidence type="ECO:0000313" key="2">
    <source>
        <dbReference type="EMBL" id="MBL1102243.1"/>
    </source>
</evidence>
<comment type="caution">
    <text evidence="2">The sequence shown here is derived from an EMBL/GenBank/DDBJ whole genome shotgun (WGS) entry which is preliminary data.</text>
</comment>
<name>A0ABS1NQA0_9ACTN</name>
<protein>
    <submittedName>
        <fullName evidence="2">Caspase family protein</fullName>
    </submittedName>
</protein>
<dbReference type="InterPro" id="IPR011990">
    <property type="entry name" value="TPR-like_helical_dom_sf"/>
</dbReference>
<accession>A0ABS1NQA0</accession>
<evidence type="ECO:0000313" key="3">
    <source>
        <dbReference type="Proteomes" id="UP000634229"/>
    </source>
</evidence>
<dbReference type="PANTHER" id="PTHR46082">
    <property type="entry name" value="ATP/GTP-BINDING PROTEIN-RELATED"/>
    <property type="match status" value="1"/>
</dbReference>
<dbReference type="SUPFAM" id="SSF48452">
    <property type="entry name" value="TPR-like"/>
    <property type="match status" value="1"/>
</dbReference>
<dbReference type="Pfam" id="PF00656">
    <property type="entry name" value="Peptidase_C14"/>
    <property type="match status" value="1"/>
</dbReference>
<dbReference type="Proteomes" id="UP000634229">
    <property type="component" value="Unassembled WGS sequence"/>
</dbReference>
<dbReference type="PANTHER" id="PTHR46082:SF6">
    <property type="entry name" value="AAA+ ATPASE DOMAIN-CONTAINING PROTEIN-RELATED"/>
    <property type="match status" value="1"/>
</dbReference>
<evidence type="ECO:0000259" key="1">
    <source>
        <dbReference type="Pfam" id="PF00656"/>
    </source>
</evidence>
<reference evidence="2 3" key="1">
    <citation type="submission" date="2021-01" db="EMBL/GenBank/DDBJ databases">
        <title>WGS of actinomycetes isolated from Thailand.</title>
        <authorList>
            <person name="Thawai C."/>
        </authorList>
    </citation>
    <scope>NUCLEOTIDE SEQUENCE [LARGE SCALE GENOMIC DNA]</scope>
    <source>
        <strain evidence="2 3">CA1R205</strain>
    </source>
</reference>
<dbReference type="NCBIfam" id="NF047832">
    <property type="entry name" value="caspase_w_EACC1"/>
    <property type="match status" value="1"/>
</dbReference>
<organism evidence="2 3">
    <name type="scientific">Streptomyces coffeae</name>
    <dbReference type="NCBI Taxonomy" id="621382"/>
    <lineage>
        <taxon>Bacteria</taxon>
        <taxon>Bacillati</taxon>
        <taxon>Actinomycetota</taxon>
        <taxon>Actinomycetes</taxon>
        <taxon>Kitasatosporales</taxon>
        <taxon>Streptomycetaceae</taxon>
        <taxon>Streptomyces</taxon>
    </lineage>
</organism>
<dbReference type="Gene3D" id="1.25.40.10">
    <property type="entry name" value="Tetratricopeptide repeat domain"/>
    <property type="match status" value="1"/>
</dbReference>
<dbReference type="InterPro" id="IPR029030">
    <property type="entry name" value="Caspase-like_dom_sf"/>
</dbReference>
<keyword evidence="3" id="KW-1185">Reference proteome</keyword>
<dbReference type="RefSeq" id="WP_201882529.1">
    <property type="nucleotide sequence ID" value="NZ_JAERRF010000041.1"/>
</dbReference>
<feature type="domain" description="Peptidase C14 caspase" evidence="1">
    <location>
        <begin position="9"/>
        <end position="221"/>
    </location>
</feature>
<dbReference type="InterPro" id="IPR011600">
    <property type="entry name" value="Pept_C14_caspase"/>
</dbReference>
<dbReference type="Gene3D" id="3.40.50.1460">
    <property type="match status" value="1"/>
</dbReference>
<dbReference type="Pfam" id="PF13374">
    <property type="entry name" value="TPR_10"/>
    <property type="match status" value="2"/>
</dbReference>
<gene>
    <name evidence="2" type="ORF">JK363_37640</name>
</gene>
<proteinExistence type="predicted"/>
<dbReference type="SUPFAM" id="SSF52129">
    <property type="entry name" value="Caspase-like"/>
    <property type="match status" value="1"/>
</dbReference>
<dbReference type="InterPro" id="IPR053137">
    <property type="entry name" value="NLR-like"/>
</dbReference>
<sequence>MRLPDPERSRAVLIGTSRYTDPELPDLTVVRRTVADLAATLTDTAYGAVLPEHCTTLLDVGDIKQVGRALRTAARAAEDLLLVYYVGHGLIGAKRHELYLSLTDSEWAHPEFDSLEYSKLRDVVLDSPAASKVIILDNCFSGRALSGTMAAPQAVVAGQIEVAGTYVMASSPDDEVSLVLEGEDKTAFTGRLLRLLREGVNDGPALLSIEELYLRLQHIMRAEGLPEPLQRGSRNAALLALGRNRAHGRTAERARRARHAAAVALCEAGRYEEAAESLSALLAEQQDLLGADHEETLRSRQWLAHSLGGAGAPAESAGTLREIHALQVTVLGADHPDTLRSRQFLAVNLGESGRRPEAIRLLRLLLIDRRRVLGPDDVHTLRTRHVLAHNLARAGEPDEAAARLRELAADRERILGADHPHTRRALSDLSALLGEVS</sequence>
<dbReference type="EMBL" id="JAERRF010000041">
    <property type="protein sequence ID" value="MBL1102243.1"/>
    <property type="molecule type" value="Genomic_DNA"/>
</dbReference>